<protein>
    <submittedName>
        <fullName evidence="1">Uncharacterized protein</fullName>
    </submittedName>
</protein>
<sequence>MTVTAGRDQLSARQILEQFKKVAGNGRGLFITSAPRAGLQVMKPANVSEALIKAYARDFHAEDAMTWQAILRGKPVRLDDA</sequence>
<feature type="non-terminal residue" evidence="1">
    <location>
        <position position="81"/>
    </location>
</feature>
<gene>
    <name evidence="1" type="ORF">AVDCRST_MAG89-2225</name>
</gene>
<organism evidence="1">
    <name type="scientific">uncultured Gemmatimonadota bacterium</name>
    <dbReference type="NCBI Taxonomy" id="203437"/>
    <lineage>
        <taxon>Bacteria</taxon>
        <taxon>Pseudomonadati</taxon>
        <taxon>Gemmatimonadota</taxon>
        <taxon>environmental samples</taxon>
    </lineage>
</organism>
<evidence type="ECO:0000313" key="1">
    <source>
        <dbReference type="EMBL" id="CAA9332939.1"/>
    </source>
</evidence>
<dbReference type="AlphaFoldDB" id="A0A6J4LHC6"/>
<accession>A0A6J4LHC6</accession>
<dbReference type="EMBL" id="CADCTV010000472">
    <property type="protein sequence ID" value="CAA9332939.1"/>
    <property type="molecule type" value="Genomic_DNA"/>
</dbReference>
<reference evidence="1" key="1">
    <citation type="submission" date="2020-02" db="EMBL/GenBank/DDBJ databases">
        <authorList>
            <person name="Meier V. D."/>
        </authorList>
    </citation>
    <scope>NUCLEOTIDE SEQUENCE</scope>
    <source>
        <strain evidence="1">AVDCRST_MAG89</strain>
    </source>
</reference>
<proteinExistence type="predicted"/>
<name>A0A6J4LHC6_9BACT</name>